<feature type="signal peptide" evidence="2">
    <location>
        <begin position="1"/>
        <end position="18"/>
    </location>
</feature>
<feature type="compositionally biased region" description="Low complexity" evidence="1">
    <location>
        <begin position="65"/>
        <end position="107"/>
    </location>
</feature>
<evidence type="ECO:0000256" key="2">
    <source>
        <dbReference type="SAM" id="SignalP"/>
    </source>
</evidence>
<organism evidence="4 5">
    <name type="scientific">Marasmiellus scandens</name>
    <dbReference type="NCBI Taxonomy" id="2682957"/>
    <lineage>
        <taxon>Eukaryota</taxon>
        <taxon>Fungi</taxon>
        <taxon>Dikarya</taxon>
        <taxon>Basidiomycota</taxon>
        <taxon>Agaricomycotina</taxon>
        <taxon>Agaricomycetes</taxon>
        <taxon>Agaricomycetidae</taxon>
        <taxon>Agaricales</taxon>
        <taxon>Marasmiineae</taxon>
        <taxon>Omphalotaceae</taxon>
        <taxon>Marasmiellus</taxon>
    </lineage>
</organism>
<evidence type="ECO:0000313" key="5">
    <source>
        <dbReference type="Proteomes" id="UP001498398"/>
    </source>
</evidence>
<feature type="region of interest" description="Disordered" evidence="1">
    <location>
        <begin position="24"/>
        <end position="107"/>
    </location>
</feature>
<keyword evidence="5" id="KW-1185">Reference proteome</keyword>
<evidence type="ECO:0000256" key="1">
    <source>
        <dbReference type="SAM" id="MobiDB-lite"/>
    </source>
</evidence>
<dbReference type="Gene3D" id="1.10.530.10">
    <property type="match status" value="1"/>
</dbReference>
<dbReference type="Proteomes" id="UP001498398">
    <property type="component" value="Unassembled WGS sequence"/>
</dbReference>
<dbReference type="SUPFAM" id="SSF53955">
    <property type="entry name" value="Lysozyme-like"/>
    <property type="match status" value="1"/>
</dbReference>
<dbReference type="CDD" id="cd00254">
    <property type="entry name" value="LT-like"/>
    <property type="match status" value="1"/>
</dbReference>
<feature type="compositionally biased region" description="Low complexity" evidence="1">
    <location>
        <begin position="33"/>
        <end position="42"/>
    </location>
</feature>
<dbReference type="InterPro" id="IPR008258">
    <property type="entry name" value="Transglycosylase_SLT_dom_1"/>
</dbReference>
<accession>A0ABR1K7J8</accession>
<feature type="domain" description="Transglycosylase SLT" evidence="3">
    <location>
        <begin position="194"/>
        <end position="278"/>
    </location>
</feature>
<feature type="chain" id="PRO_5046502328" description="Transglycosylase SLT domain-containing protein" evidence="2">
    <location>
        <begin position="19"/>
        <end position="334"/>
    </location>
</feature>
<name>A0ABR1K7J8_9AGAR</name>
<sequence>MKLSVVLAVLASSCLVAASSNPLAARHGHLARRNSSAASSRSLTRRCKARSPPKPDTGNSFVETSSNSGNNNNGQSNSDNSNHHNSNNSNNSGNTNNNNNSGQSSGVNNAGDWVNGLLIADSSCGTGGSTFDVTAISGPNGNIDFLNCGINAGGWNPPKIGINDIKVADLAEALKKDDSPFKACGQFIDQFYRYGGQFNIPPIMLASFAMQESSCNPATVGGAGEQGLMQLTHEKCVNAPGGNCQDPDYNIMTGAQYFSKSLSDKGGNLLEAIGAYNGWFPGMTFGDATAAANTGCCRCQNNLDYLHQFLNGWCQNVNAYSWKLGKYFNLDQCH</sequence>
<comment type="caution">
    <text evidence="4">The sequence shown here is derived from an EMBL/GenBank/DDBJ whole genome shotgun (WGS) entry which is preliminary data.</text>
</comment>
<reference evidence="4 5" key="1">
    <citation type="submission" date="2024-01" db="EMBL/GenBank/DDBJ databases">
        <title>A draft genome for the cacao thread blight pathogen Marasmiellus scandens.</title>
        <authorList>
            <person name="Baruah I.K."/>
            <person name="Leung J."/>
            <person name="Bukari Y."/>
            <person name="Amoako-Attah I."/>
            <person name="Meinhardt L.W."/>
            <person name="Bailey B.A."/>
            <person name="Cohen S.P."/>
        </authorList>
    </citation>
    <scope>NUCLEOTIDE SEQUENCE [LARGE SCALE GENOMIC DNA]</scope>
    <source>
        <strain evidence="4 5">GH-19</strain>
    </source>
</reference>
<evidence type="ECO:0000259" key="3">
    <source>
        <dbReference type="Pfam" id="PF01464"/>
    </source>
</evidence>
<keyword evidence="2" id="KW-0732">Signal</keyword>
<protein>
    <recommendedName>
        <fullName evidence="3">Transglycosylase SLT domain-containing protein</fullName>
    </recommendedName>
</protein>
<dbReference type="Pfam" id="PF01464">
    <property type="entry name" value="SLT"/>
    <property type="match status" value="1"/>
</dbReference>
<dbReference type="InterPro" id="IPR023346">
    <property type="entry name" value="Lysozyme-like_dom_sf"/>
</dbReference>
<dbReference type="EMBL" id="JBANRG010000001">
    <property type="protein sequence ID" value="KAK7472675.1"/>
    <property type="molecule type" value="Genomic_DNA"/>
</dbReference>
<gene>
    <name evidence="4" type="ORF">VKT23_000788</name>
</gene>
<proteinExistence type="predicted"/>
<evidence type="ECO:0000313" key="4">
    <source>
        <dbReference type="EMBL" id="KAK7472675.1"/>
    </source>
</evidence>